<dbReference type="SUPFAM" id="SSF52499">
    <property type="entry name" value="Isochorismatase-like hydrolases"/>
    <property type="match status" value="1"/>
</dbReference>
<dbReference type="Gene3D" id="3.40.50.850">
    <property type="entry name" value="Isochorismatase-like"/>
    <property type="match status" value="1"/>
</dbReference>
<feature type="domain" description="Isochorismatase-like" evidence="1">
    <location>
        <begin position="12"/>
        <end position="160"/>
    </location>
</feature>
<gene>
    <name evidence="2" type="ORF">SDC9_142388</name>
</gene>
<dbReference type="InterPro" id="IPR000868">
    <property type="entry name" value="Isochorismatase-like_dom"/>
</dbReference>
<name>A0A645E0C2_9ZZZZ</name>
<dbReference type="Pfam" id="PF00857">
    <property type="entry name" value="Isochorismatase"/>
    <property type="match status" value="1"/>
</dbReference>
<sequence length="183" mass="19659">MFRFPTPDNATFVMIDMQQKLLPAMHNSDAVLARMGLLVDGLNALDVPMVVTEQYPAGLGATAPELADRLPEYTPVLSKTEFSCFGAAGFEAALDLAARPVLILAGIEAHVCVQQTALDALARGFQVLLPFDGVSSRRAPEAEHALANLRGLGCGVYSVEALLFLLLRRAGHPAFKTISRLVR</sequence>
<dbReference type="PANTHER" id="PTHR14119:SF3">
    <property type="entry name" value="ISOCHORISMATASE DOMAIN-CONTAINING PROTEIN 2"/>
    <property type="match status" value="1"/>
</dbReference>
<proteinExistence type="predicted"/>
<dbReference type="InterPro" id="IPR036380">
    <property type="entry name" value="Isochorismatase-like_sf"/>
</dbReference>
<evidence type="ECO:0000313" key="2">
    <source>
        <dbReference type="EMBL" id="MPM95234.1"/>
    </source>
</evidence>
<organism evidence="2">
    <name type="scientific">bioreactor metagenome</name>
    <dbReference type="NCBI Taxonomy" id="1076179"/>
    <lineage>
        <taxon>unclassified sequences</taxon>
        <taxon>metagenomes</taxon>
        <taxon>ecological metagenomes</taxon>
    </lineage>
</organism>
<reference evidence="2" key="1">
    <citation type="submission" date="2019-08" db="EMBL/GenBank/DDBJ databases">
        <authorList>
            <person name="Kucharzyk K."/>
            <person name="Murdoch R.W."/>
            <person name="Higgins S."/>
            <person name="Loffler F."/>
        </authorList>
    </citation>
    <scope>NUCLEOTIDE SEQUENCE</scope>
</reference>
<dbReference type="AlphaFoldDB" id="A0A645E0C2"/>
<evidence type="ECO:0000259" key="1">
    <source>
        <dbReference type="Pfam" id="PF00857"/>
    </source>
</evidence>
<comment type="caution">
    <text evidence="2">The sequence shown here is derived from an EMBL/GenBank/DDBJ whole genome shotgun (WGS) entry which is preliminary data.</text>
</comment>
<dbReference type="InterPro" id="IPR050993">
    <property type="entry name" value="Isochorismatase_domain"/>
</dbReference>
<dbReference type="PANTHER" id="PTHR14119">
    <property type="entry name" value="HYDROLASE"/>
    <property type="match status" value="1"/>
</dbReference>
<protein>
    <recommendedName>
        <fullName evidence="1">Isochorismatase-like domain-containing protein</fullName>
    </recommendedName>
</protein>
<dbReference type="EMBL" id="VSSQ01041753">
    <property type="protein sequence ID" value="MPM95234.1"/>
    <property type="molecule type" value="Genomic_DNA"/>
</dbReference>
<accession>A0A645E0C2</accession>